<reference evidence="4" key="1">
    <citation type="submission" date="2021-06" db="EMBL/GenBank/DDBJ databases">
        <authorList>
            <person name="Huq M.A."/>
        </authorList>
    </citation>
    <scope>NUCLEOTIDE SEQUENCE</scope>
    <source>
        <strain evidence="4">MAH-26</strain>
    </source>
</reference>
<keyword evidence="5" id="KW-1185">Reference proteome</keyword>
<dbReference type="InterPro" id="IPR028349">
    <property type="entry name" value="PafC-like"/>
</dbReference>
<dbReference type="Pfam" id="PF25583">
    <property type="entry name" value="WCX"/>
    <property type="match status" value="1"/>
</dbReference>
<dbReference type="InterPro" id="IPR001034">
    <property type="entry name" value="DeoR_HTH"/>
</dbReference>
<dbReference type="InterPro" id="IPR013196">
    <property type="entry name" value="HTH_11"/>
</dbReference>
<dbReference type="InterPro" id="IPR057727">
    <property type="entry name" value="WCX_dom"/>
</dbReference>
<dbReference type="PIRSF" id="PIRSF016838">
    <property type="entry name" value="PafC"/>
    <property type="match status" value="1"/>
</dbReference>
<name>A0A9E2SEF3_9BACT</name>
<dbReference type="RefSeq" id="WP_217794232.1">
    <property type="nucleotide sequence ID" value="NZ_JAHSPG010000016.1"/>
</dbReference>
<gene>
    <name evidence="4" type="ORF">KTO63_22620</name>
</gene>
<dbReference type="Proteomes" id="UP000812270">
    <property type="component" value="Unassembled WGS sequence"/>
</dbReference>
<dbReference type="Pfam" id="PF08279">
    <property type="entry name" value="HTH_11"/>
    <property type="match status" value="1"/>
</dbReference>
<protein>
    <submittedName>
        <fullName evidence="4">YafY family transcriptional regulator</fullName>
    </submittedName>
</protein>
<feature type="domain" description="HTH deoR-type" evidence="3">
    <location>
        <begin position="3"/>
        <end position="58"/>
    </location>
</feature>
<evidence type="ECO:0000256" key="1">
    <source>
        <dbReference type="ARBA" id="ARBA00023015"/>
    </source>
</evidence>
<dbReference type="AlphaFoldDB" id="A0A9E2SEF3"/>
<dbReference type="PANTHER" id="PTHR34580:SF3">
    <property type="entry name" value="PROTEIN PAFB"/>
    <property type="match status" value="1"/>
</dbReference>
<keyword evidence="2" id="KW-0804">Transcription</keyword>
<dbReference type="InterPro" id="IPR051534">
    <property type="entry name" value="CBASS_pafABC_assoc_protein"/>
</dbReference>
<dbReference type="PROSITE" id="PS51000">
    <property type="entry name" value="HTH_DEOR_2"/>
    <property type="match status" value="1"/>
</dbReference>
<dbReference type="PROSITE" id="PS52050">
    <property type="entry name" value="WYL"/>
    <property type="match status" value="1"/>
</dbReference>
<dbReference type="Pfam" id="PF13280">
    <property type="entry name" value="WYL"/>
    <property type="match status" value="1"/>
</dbReference>
<comment type="caution">
    <text evidence="4">The sequence shown here is derived from an EMBL/GenBank/DDBJ whole genome shotgun (WGS) entry which is preliminary data.</text>
</comment>
<evidence type="ECO:0000313" key="4">
    <source>
        <dbReference type="EMBL" id="MBV4359977.1"/>
    </source>
</evidence>
<proteinExistence type="predicted"/>
<evidence type="ECO:0000256" key="2">
    <source>
        <dbReference type="ARBA" id="ARBA00023163"/>
    </source>
</evidence>
<sequence length="317" mass="36821">MNRIDRLSAILIHLQSKRRVTAQEIAERFEISLRSVYRDVKALQESGVPIIGESGIGYSVMEGYRLPPVMFTNEEASSLLLAGKLAEISTDPVVKKHFENALYKIKSVLRYTDKEQIEALEENVVVLPSSYNTSKDANAQYLSELQRAMVTKRVVHMEYCKAYDTTVEARDIEPIGLCYYGNAWHCIAWCRLRNDYRDFKMSRIVKLYVTDTAFDNSSHPSISEYLSKMTTREKQLSEIVIRIRKDVARYIGEQKYYYGFVSEEICESDVRLTFLTSYPDMFARWILMFTDALIIESPADFKAQVKEMCEKLYRHHV</sequence>
<dbReference type="PANTHER" id="PTHR34580">
    <property type="match status" value="1"/>
</dbReference>
<dbReference type="InterPro" id="IPR026881">
    <property type="entry name" value="WYL_dom"/>
</dbReference>
<evidence type="ECO:0000259" key="3">
    <source>
        <dbReference type="PROSITE" id="PS51000"/>
    </source>
</evidence>
<dbReference type="GO" id="GO:0003700">
    <property type="term" value="F:DNA-binding transcription factor activity"/>
    <property type="evidence" value="ECO:0007669"/>
    <property type="project" value="InterPro"/>
</dbReference>
<dbReference type="EMBL" id="JAHSPG010000016">
    <property type="protein sequence ID" value="MBV4359977.1"/>
    <property type="molecule type" value="Genomic_DNA"/>
</dbReference>
<keyword evidence="1" id="KW-0805">Transcription regulation</keyword>
<evidence type="ECO:0000313" key="5">
    <source>
        <dbReference type="Proteomes" id="UP000812270"/>
    </source>
</evidence>
<organism evidence="4 5">
    <name type="scientific">Pinibacter aurantiacus</name>
    <dbReference type="NCBI Taxonomy" id="2851599"/>
    <lineage>
        <taxon>Bacteria</taxon>
        <taxon>Pseudomonadati</taxon>
        <taxon>Bacteroidota</taxon>
        <taxon>Chitinophagia</taxon>
        <taxon>Chitinophagales</taxon>
        <taxon>Chitinophagaceae</taxon>
        <taxon>Pinibacter</taxon>
    </lineage>
</organism>
<accession>A0A9E2SEF3</accession>